<comment type="function">
    <text evidence="12">Dol-P-Glc:Glc(2)Man(9)GlcNAc(2)-PP-Dol alpha-1,2-glucosyltransferase that operates in the biosynthetic pathway of dolichol-linked oligosaccharides, the glycan precursors employed in protein asparagine (N)-glycosylation. The assembly of dolichol-linked oligosaccharides begins on the cytosolic side of the endoplasmic reticulum membrane and finishes in its lumen. The sequential addition of sugars to dolichol pyrophosphate produces dolichol-linked oligosaccharides containing fourteen sugars, including two GlcNAcs, nine mannoses and three glucoses. Once assembled, the oligosaccharide is transferred from the lipid to nascent proteins by oligosaccharyltransferases. In the lumen of the endoplasmic reticulum, adds the third and last glucose residue from dolichyl phosphate glucose (Dol-P-Glc) onto the lipid-linked oligosaccharide intermediate Glc(2)Man(9)GlcNAc(2)-PP-Dol to produce Glc(3)Man(9)GlcNAc(2)-PP-Dol.</text>
</comment>
<dbReference type="GO" id="GO:0006488">
    <property type="term" value="P:dolichol-linked oligosaccharide biosynthetic process"/>
    <property type="evidence" value="ECO:0007669"/>
    <property type="project" value="InterPro"/>
</dbReference>
<keyword evidence="11 14" id="KW-0472">Membrane</keyword>
<evidence type="ECO:0000256" key="6">
    <source>
        <dbReference type="ARBA" id="ARBA00022676"/>
    </source>
</evidence>
<evidence type="ECO:0000256" key="10">
    <source>
        <dbReference type="ARBA" id="ARBA00022989"/>
    </source>
</evidence>
<dbReference type="PANTHER" id="PTHR12989:SF10">
    <property type="entry name" value="DOL-P-GLC:GLC(2)MAN(9)GLCNAC(2)-PP-DOL ALPHA-1,2-GLUCOSYLTRANSFERASE-RELATED"/>
    <property type="match status" value="1"/>
</dbReference>
<dbReference type="Pfam" id="PF04922">
    <property type="entry name" value="DIE2_ALG10"/>
    <property type="match status" value="1"/>
</dbReference>
<evidence type="ECO:0000256" key="4">
    <source>
        <dbReference type="ARBA" id="ARBA00011967"/>
    </source>
</evidence>
<feature type="transmembrane region" description="Helical" evidence="14">
    <location>
        <begin position="459"/>
        <end position="477"/>
    </location>
</feature>
<dbReference type="EC" id="2.4.1.256" evidence="4"/>
<dbReference type="AlphaFoldDB" id="A0A3M6V3Y2"/>
<accession>A0A3M6V3Y2</accession>
<dbReference type="OrthoDB" id="4769at2759"/>
<sequence>SLLIKHEGQERKGNDLQLKKFSTIIDKHKKRIEEQRAPSHLVQLTPRPWSWFVCSHNALVLSFKMAAFSFSAWYSSLFAVSMGIFLQFNTKQSQPYMDEIFHVPQAQKYCNYKFDEWDPKITTLPGLYFISFACLRTLAFFVGHELRVVCSTFFLRMVNTLFLMGNVLLLRQILLILHCDNTRQSRQGDEPTEEEISSPIKCSVTALVLALFPVMYFFTFLYYTDSSSTFFVLLLYYLSLRGNHFIAALIGAASIAVRQTNVIWVVFTAGVTALRTLQSVEKETASSTFFTELKEYIKSFYHNFFKMFRYLWAYGFVVACFAIFVVMNGGIVVGDKSQHQACLNFPQLFYLLTFTLAFSSSQLLLPQDIVSYLKTFKNIVKKPLYVIGLLLSAVSITLIIYKFTYVHEYLLADNRHYPFYIWRKLYARHWVVKYALTPLYIFSGYCIHRQLSLKQPRTWLAMFYICVSMVTVPQKLLEFRYYIIPYIFYRLHSPLGSYTRVALECMLYIAVNAITFYLFLEKPFRWAHSPKEVQRFMW</sequence>
<evidence type="ECO:0000256" key="14">
    <source>
        <dbReference type="SAM" id="Phobius"/>
    </source>
</evidence>
<keyword evidence="9" id="KW-0256">Endoplasmic reticulum</keyword>
<evidence type="ECO:0000256" key="9">
    <source>
        <dbReference type="ARBA" id="ARBA00022824"/>
    </source>
</evidence>
<keyword evidence="7" id="KW-0808">Transferase</keyword>
<reference evidence="15 16" key="1">
    <citation type="journal article" date="2018" name="Sci. Rep.">
        <title>Comparative analysis of the Pocillopora damicornis genome highlights role of immune system in coral evolution.</title>
        <authorList>
            <person name="Cunning R."/>
            <person name="Bay R.A."/>
            <person name="Gillette P."/>
            <person name="Baker A.C."/>
            <person name="Traylor-Knowles N."/>
        </authorList>
    </citation>
    <scope>NUCLEOTIDE SEQUENCE [LARGE SCALE GENOMIC DNA]</scope>
    <source>
        <strain evidence="15">RSMAS</strain>
        <tissue evidence="15">Whole animal</tissue>
    </source>
</reference>
<feature type="transmembrane region" description="Helical" evidence="14">
    <location>
        <begin position="425"/>
        <end position="447"/>
    </location>
</feature>
<keyword evidence="6" id="KW-0328">Glycosyltransferase</keyword>
<evidence type="ECO:0000256" key="2">
    <source>
        <dbReference type="ARBA" id="ARBA00004922"/>
    </source>
</evidence>
<feature type="transmembrane region" description="Helical" evidence="14">
    <location>
        <begin position="153"/>
        <end position="177"/>
    </location>
</feature>
<evidence type="ECO:0000256" key="12">
    <source>
        <dbReference type="ARBA" id="ARBA00044727"/>
    </source>
</evidence>
<dbReference type="PANTHER" id="PTHR12989">
    <property type="entry name" value="ALPHA-1,2-GLUCOSYLTRANSFERASE ALG10"/>
    <property type="match status" value="1"/>
</dbReference>
<feature type="transmembrane region" description="Helical" evidence="14">
    <location>
        <begin position="121"/>
        <end position="141"/>
    </location>
</feature>
<evidence type="ECO:0000313" key="16">
    <source>
        <dbReference type="Proteomes" id="UP000275408"/>
    </source>
</evidence>
<evidence type="ECO:0000256" key="1">
    <source>
        <dbReference type="ARBA" id="ARBA00004477"/>
    </source>
</evidence>
<evidence type="ECO:0000256" key="3">
    <source>
        <dbReference type="ARBA" id="ARBA00010600"/>
    </source>
</evidence>
<feature type="transmembrane region" description="Helical" evidence="14">
    <location>
        <begin position="311"/>
        <end position="333"/>
    </location>
</feature>
<dbReference type="Proteomes" id="UP000275408">
    <property type="component" value="Unassembled WGS sequence"/>
</dbReference>
<evidence type="ECO:0000256" key="13">
    <source>
        <dbReference type="ARBA" id="ARBA00048064"/>
    </source>
</evidence>
<organism evidence="15 16">
    <name type="scientific">Pocillopora damicornis</name>
    <name type="common">Cauliflower coral</name>
    <name type="synonym">Millepora damicornis</name>
    <dbReference type="NCBI Taxonomy" id="46731"/>
    <lineage>
        <taxon>Eukaryota</taxon>
        <taxon>Metazoa</taxon>
        <taxon>Cnidaria</taxon>
        <taxon>Anthozoa</taxon>
        <taxon>Hexacorallia</taxon>
        <taxon>Scleractinia</taxon>
        <taxon>Astrocoeniina</taxon>
        <taxon>Pocilloporidae</taxon>
        <taxon>Pocillopora</taxon>
    </lineage>
</organism>
<comment type="subcellular location">
    <subcellularLocation>
        <location evidence="1">Endoplasmic reticulum membrane</location>
        <topology evidence="1">Multi-pass membrane protein</topology>
    </subcellularLocation>
</comment>
<keyword evidence="10 14" id="KW-1133">Transmembrane helix</keyword>
<feature type="transmembrane region" description="Helical" evidence="14">
    <location>
        <begin position="345"/>
        <end position="365"/>
    </location>
</feature>
<comment type="pathway">
    <text evidence="2">Protein modification; protein glycosylation.</text>
</comment>
<dbReference type="InterPro" id="IPR016900">
    <property type="entry name" value="Alg10"/>
</dbReference>
<evidence type="ECO:0000256" key="11">
    <source>
        <dbReference type="ARBA" id="ARBA00023136"/>
    </source>
</evidence>
<dbReference type="EMBL" id="RCHS01000199">
    <property type="protein sequence ID" value="RMX60298.1"/>
    <property type="molecule type" value="Genomic_DNA"/>
</dbReference>
<dbReference type="PIRSF" id="PIRSF028810">
    <property type="entry name" value="Alpha1_2_glucosyltferase_Alg10"/>
    <property type="match status" value="1"/>
</dbReference>
<feature type="transmembrane region" description="Helical" evidence="14">
    <location>
        <begin position="244"/>
        <end position="267"/>
    </location>
</feature>
<keyword evidence="8 14" id="KW-0812">Transmembrane</keyword>
<comment type="caution">
    <text evidence="15">The sequence shown here is derived from an EMBL/GenBank/DDBJ whole genome shotgun (WGS) entry which is preliminary data.</text>
</comment>
<comment type="similarity">
    <text evidence="3">Belongs to the ALG10 glucosyltransferase family.</text>
</comment>
<name>A0A3M6V3Y2_POCDA</name>
<evidence type="ECO:0000313" key="15">
    <source>
        <dbReference type="EMBL" id="RMX60298.1"/>
    </source>
</evidence>
<feature type="transmembrane region" description="Helical" evidence="14">
    <location>
        <begin position="497"/>
        <end position="520"/>
    </location>
</feature>
<dbReference type="GO" id="GO:0005789">
    <property type="term" value="C:endoplasmic reticulum membrane"/>
    <property type="evidence" value="ECO:0007669"/>
    <property type="project" value="UniProtKB-SubCell"/>
</dbReference>
<feature type="transmembrane region" description="Helical" evidence="14">
    <location>
        <begin position="65"/>
        <end position="88"/>
    </location>
</feature>
<protein>
    <recommendedName>
        <fullName evidence="5">Dol-P-Glc:Glc(2)Man(9)GlcNAc(2)-PP-Dol alpha-1,2-glucosyltransferase</fullName>
        <ecNumber evidence="4">2.4.1.256</ecNumber>
    </recommendedName>
</protein>
<feature type="transmembrane region" description="Helical" evidence="14">
    <location>
        <begin position="204"/>
        <end position="224"/>
    </location>
</feature>
<dbReference type="GO" id="GO:0106073">
    <property type="term" value="F:dolichyl pyrophosphate Glc2Man9GlcNAc2 alpha-1,2-glucosyltransferase activity"/>
    <property type="evidence" value="ECO:0007669"/>
    <property type="project" value="UniProtKB-EC"/>
</dbReference>
<comment type="catalytic activity">
    <reaction evidence="13">
        <text>an alpha-D-Glc-(1-&gt;3)-alpha-D-Glc-(1-&gt;3)-alpha-D-Man-(1-&gt;2)-alpha-D-Man-(1-&gt;2)-alpha-D-Man-(1-&gt;3)-[alpha-D-Man-(1-&gt;2)-alpha-D-Man-(1-&gt;3)-[alpha-D-Man-(1-&gt;2)-alpha-D-Man-(1-&gt;6)]-alpha-D-Man-(1-&gt;6)]-beta-D-Man-(1-&gt;4)-beta-D-GlcNAc-(1-&gt;4)-alpha-D-GlcNAc-diphospho-di-trans,poly-cis-dolichol + a di-trans,poly-cis-dolichyl beta-D-glucosyl phosphate = a alpha-D-Glc-(1-&gt;2)-alpha-D-Glc-(1-&gt;3)-alpha-D-Glc-(1-&gt;3)-alpha-D-Man-(1-&gt;2)-alpha-D-Man-(1-&gt;2)-alpha-D-Man-(1-&gt;3)-[alpha-D-Man-(1-&gt;2)-alpha-D-Man-(1-&gt;3)-[alpha-D-Man-(1-&gt;2)-alpha-D-Man-(1-&gt;6)]-alpha-D-Man-(1-&gt;6)]-beta-D-Man-(1-&gt;4)-beta-D-GlcNAc-(1-&gt;4)-alpha-D-GlcNAc-diphospho-di-trans,poly-cis-dolichol + a di-trans,poly-cis-dolichyl phosphate + H(+)</text>
        <dbReference type="Rhea" id="RHEA:29543"/>
        <dbReference type="Rhea" id="RHEA-COMP:19498"/>
        <dbReference type="Rhea" id="RHEA-COMP:19502"/>
        <dbReference type="Rhea" id="RHEA-COMP:19512"/>
        <dbReference type="Rhea" id="RHEA-COMP:19522"/>
        <dbReference type="ChEBI" id="CHEBI:15378"/>
        <dbReference type="ChEBI" id="CHEBI:57525"/>
        <dbReference type="ChEBI" id="CHEBI:57683"/>
        <dbReference type="ChEBI" id="CHEBI:132522"/>
        <dbReference type="ChEBI" id="CHEBI:132523"/>
        <dbReference type="EC" id="2.4.1.256"/>
    </reaction>
    <physiologicalReaction direction="left-to-right" evidence="13">
        <dbReference type="Rhea" id="RHEA:29544"/>
    </physiologicalReaction>
</comment>
<evidence type="ECO:0000256" key="5">
    <source>
        <dbReference type="ARBA" id="ARBA00018512"/>
    </source>
</evidence>
<keyword evidence="16" id="KW-1185">Reference proteome</keyword>
<gene>
    <name evidence="15" type="ORF">pdam_00017989</name>
</gene>
<proteinExistence type="inferred from homology"/>
<evidence type="ECO:0000256" key="8">
    <source>
        <dbReference type="ARBA" id="ARBA00022692"/>
    </source>
</evidence>
<evidence type="ECO:0000256" key="7">
    <source>
        <dbReference type="ARBA" id="ARBA00022679"/>
    </source>
</evidence>
<dbReference type="STRING" id="46731.A0A3M6V3Y2"/>
<feature type="non-terminal residue" evidence="15">
    <location>
        <position position="1"/>
    </location>
</feature>
<feature type="transmembrane region" description="Helical" evidence="14">
    <location>
        <begin position="385"/>
        <end position="405"/>
    </location>
</feature>